<proteinExistence type="predicted"/>
<keyword evidence="2" id="KW-1185">Reference proteome</keyword>
<organism evidence="1 2">
    <name type="scientific">Fomitopsis schrenkii</name>
    <name type="common">Brown rot fungus</name>
    <dbReference type="NCBI Taxonomy" id="2126942"/>
    <lineage>
        <taxon>Eukaryota</taxon>
        <taxon>Fungi</taxon>
        <taxon>Dikarya</taxon>
        <taxon>Basidiomycota</taxon>
        <taxon>Agaricomycotina</taxon>
        <taxon>Agaricomycetes</taxon>
        <taxon>Polyporales</taxon>
        <taxon>Fomitopsis</taxon>
    </lineage>
</organism>
<name>S8E2G3_FOMSC</name>
<evidence type="ECO:0000313" key="1">
    <source>
        <dbReference type="EMBL" id="EPS99361.1"/>
    </source>
</evidence>
<dbReference type="EMBL" id="KE504157">
    <property type="protein sequence ID" value="EPS99361.1"/>
    <property type="molecule type" value="Genomic_DNA"/>
</dbReference>
<protein>
    <submittedName>
        <fullName evidence="1">Uncharacterized protein</fullName>
    </submittedName>
</protein>
<dbReference type="HOGENOM" id="CLU_1277641_0_0_1"/>
<reference evidence="1 2" key="1">
    <citation type="journal article" date="2012" name="Science">
        <title>The Paleozoic origin of enzymatic lignin decomposition reconstructed from 31 fungal genomes.</title>
        <authorList>
            <person name="Floudas D."/>
            <person name="Binder M."/>
            <person name="Riley R."/>
            <person name="Barry K."/>
            <person name="Blanchette R.A."/>
            <person name="Henrissat B."/>
            <person name="Martinez A.T."/>
            <person name="Otillar R."/>
            <person name="Spatafora J.W."/>
            <person name="Yadav J.S."/>
            <person name="Aerts A."/>
            <person name="Benoit I."/>
            <person name="Boyd A."/>
            <person name="Carlson A."/>
            <person name="Copeland A."/>
            <person name="Coutinho P.M."/>
            <person name="de Vries R.P."/>
            <person name="Ferreira P."/>
            <person name="Findley K."/>
            <person name="Foster B."/>
            <person name="Gaskell J."/>
            <person name="Glotzer D."/>
            <person name="Gorecki P."/>
            <person name="Heitman J."/>
            <person name="Hesse C."/>
            <person name="Hori C."/>
            <person name="Igarashi K."/>
            <person name="Jurgens J.A."/>
            <person name="Kallen N."/>
            <person name="Kersten P."/>
            <person name="Kohler A."/>
            <person name="Kuees U."/>
            <person name="Kumar T.K.A."/>
            <person name="Kuo A."/>
            <person name="LaButti K."/>
            <person name="Larrondo L.F."/>
            <person name="Lindquist E."/>
            <person name="Ling A."/>
            <person name="Lombard V."/>
            <person name="Lucas S."/>
            <person name="Lundell T."/>
            <person name="Martin R."/>
            <person name="McLaughlin D.J."/>
            <person name="Morgenstern I."/>
            <person name="Morin E."/>
            <person name="Murat C."/>
            <person name="Nagy L.G."/>
            <person name="Nolan M."/>
            <person name="Ohm R.A."/>
            <person name="Patyshakuliyeva A."/>
            <person name="Rokas A."/>
            <person name="Ruiz-Duenas F.J."/>
            <person name="Sabat G."/>
            <person name="Salamov A."/>
            <person name="Samejima M."/>
            <person name="Schmutz J."/>
            <person name="Slot J.C."/>
            <person name="St John F."/>
            <person name="Stenlid J."/>
            <person name="Sun H."/>
            <person name="Sun S."/>
            <person name="Syed K."/>
            <person name="Tsang A."/>
            <person name="Wiebenga A."/>
            <person name="Young D."/>
            <person name="Pisabarro A."/>
            <person name="Eastwood D.C."/>
            <person name="Martin F."/>
            <person name="Cullen D."/>
            <person name="Grigoriev I.V."/>
            <person name="Hibbett D.S."/>
        </authorList>
    </citation>
    <scope>NUCLEOTIDE SEQUENCE</scope>
    <source>
        <strain evidence="2">FP-58527</strain>
    </source>
</reference>
<dbReference type="AlphaFoldDB" id="S8E2G3"/>
<dbReference type="Proteomes" id="UP000015241">
    <property type="component" value="Unassembled WGS sequence"/>
</dbReference>
<sequence length="216" mass="24848">MATNWWRVATNPNYLTDDELHAIMDADRLVLSLAPVSPQAIPETVTFCQVIGVMREVWKSPHVRRYVLRWIDGTDTGDDVDWTAVGRDHARNLAILRWASTSARTRYSAKLSEDAPDPRRSESCQLSQKMKERLEDDASTFLRAHRYFFQLAGTDIYVVQVYEKHAWGIRFYVRARVNTVQRALITVPALAHLSLDLANIVPSIKRSRSMLEVDEY</sequence>
<accession>S8E2G3</accession>
<gene>
    <name evidence="1" type="ORF">FOMPIDRAFT_129388</name>
</gene>
<dbReference type="InParanoid" id="S8E2G3"/>
<evidence type="ECO:0000313" key="2">
    <source>
        <dbReference type="Proteomes" id="UP000015241"/>
    </source>
</evidence>